<name>A0A8S5LND2_9CAUD</name>
<protein>
    <submittedName>
        <fullName evidence="1">Tail sheath protein</fullName>
    </submittedName>
</protein>
<evidence type="ECO:0000313" key="1">
    <source>
        <dbReference type="EMBL" id="DAD71446.1"/>
    </source>
</evidence>
<accession>A0A8S5LND2</accession>
<sequence length="446" mass="48490">MALRINISEKDLTQSVEALSNTDIVFIPGLSSVKTVEQYAPVACSTLSEFYTAFGSFPVVFNEASAYNVFGDSKGFATDAVPAEGNLFDADAPDPSWIYAAKLLSQGLQVVYCKINTDAQINENGKFTGTAKDLYSQLATLYAAATTNLISKGDFDFKYLTSGGYPVFEYESNSIVVDMLSICATRGDAVALIDHTDNPGRALSASATTSVVYALNNTYSNSFTNGAFGAMFTPWAIYPQAVYTNDNYSAVSLPGSFAYLTSLAQSLQTNYNWNVVAGVSRGLVPGLKELHTDEVLTNAIADGYQNFGTGTSLNGIYVNAITRIKPYGYCIWGNRTLRQNGTLGLQAMSYLNLRNLTCDVKKQIYTACINLLYEQNTATLWTNFKSYLTPLLDQMVSGSGISGYRIIRNTSDSPTKISASIRIYPIYAVESFDITVYMTDDDVTVA</sequence>
<proteinExistence type="predicted"/>
<reference evidence="1" key="1">
    <citation type="journal article" date="2021" name="Proc. Natl. Acad. Sci. U.S.A.">
        <title>A Catalog of Tens of Thousands of Viruses from Human Metagenomes Reveals Hidden Associations with Chronic Diseases.</title>
        <authorList>
            <person name="Tisza M.J."/>
            <person name="Buck C.B."/>
        </authorList>
    </citation>
    <scope>NUCLEOTIDE SEQUENCE</scope>
    <source>
        <strain evidence="1">Ctsf32</strain>
    </source>
</reference>
<dbReference type="Gene3D" id="3.40.50.11780">
    <property type="match status" value="1"/>
</dbReference>
<organism evidence="1">
    <name type="scientific">Siphoviridae sp. ctsf32</name>
    <dbReference type="NCBI Taxonomy" id="2827594"/>
    <lineage>
        <taxon>Viruses</taxon>
        <taxon>Duplodnaviria</taxon>
        <taxon>Heunggongvirae</taxon>
        <taxon>Uroviricota</taxon>
        <taxon>Caudoviricetes</taxon>
    </lineage>
</organism>
<dbReference type="EMBL" id="BK015882">
    <property type="protein sequence ID" value="DAD71446.1"/>
    <property type="molecule type" value="Genomic_DNA"/>
</dbReference>